<dbReference type="Pfam" id="PF13503">
    <property type="entry name" value="DUF4123"/>
    <property type="match status" value="1"/>
</dbReference>
<dbReference type="Proteomes" id="UP000249422">
    <property type="component" value="Unassembled WGS sequence"/>
</dbReference>
<evidence type="ECO:0000313" key="2">
    <source>
        <dbReference type="EMBL" id="RAJ01375.1"/>
    </source>
</evidence>
<evidence type="ECO:0000313" key="3">
    <source>
        <dbReference type="Proteomes" id="UP000249422"/>
    </source>
</evidence>
<dbReference type="EMBL" id="QLLM01000017">
    <property type="protein sequence ID" value="RAJ01375.1"/>
    <property type="molecule type" value="Genomic_DNA"/>
</dbReference>
<feature type="domain" description="DUF4123" evidence="1">
    <location>
        <begin position="20"/>
        <end position="127"/>
    </location>
</feature>
<dbReference type="InterPro" id="IPR025391">
    <property type="entry name" value="DUF4123"/>
</dbReference>
<proteinExistence type="predicted"/>
<accession>A0AAX1PFM7</accession>
<comment type="caution">
    <text evidence="2">The sequence shown here is derived from an EMBL/GenBank/DDBJ whole genome shotgun (WGS) entry which is preliminary data.</text>
</comment>
<organism evidence="2 3">
    <name type="scientific">Aeromonas salmonicida</name>
    <dbReference type="NCBI Taxonomy" id="645"/>
    <lineage>
        <taxon>Bacteria</taxon>
        <taxon>Pseudomonadati</taxon>
        <taxon>Pseudomonadota</taxon>
        <taxon>Gammaproteobacteria</taxon>
        <taxon>Aeromonadales</taxon>
        <taxon>Aeromonadaceae</taxon>
        <taxon>Aeromonas</taxon>
    </lineage>
</organism>
<sequence length="289" mass="33638">MGAIPIEMTPNIELANAERLYLLLDGARIPELERVLFEQDDAPAYQPIYLYAPWDSLREVSPCLVCATPNLLDWFMQNREPSWGYLLSSQLGLLPLAERLRALIEVESPYGSRILLKLAMPETMWRLFMDDEPWPWQDVEQVWIPVRQANQPVWWHKTVSPELGEPVGKRFRLSDAQWTRLGEVTWLSTLDAIWRHMNKWFPARLQEQIEPAAWIARWAKQAYQLGFQTERDLLLFFNVLGFVGDGWWENHDYPSLTKLLTVPSAQTPSQRVELAAGWAEQRALPLELT</sequence>
<name>A0AAX1PFM7_AERSA</name>
<protein>
    <submittedName>
        <fullName evidence="2">Uncharacterized protein DUF4123</fullName>
    </submittedName>
</protein>
<dbReference type="AlphaFoldDB" id="A0AAX1PFM7"/>
<reference evidence="2 3" key="1">
    <citation type="submission" date="2018-06" db="EMBL/GenBank/DDBJ databases">
        <title>Freshwater and sediment microbial communities from various areas in North America, analyzing microbe dynamics in response to fracking.</title>
        <authorList>
            <person name="Lamendella R."/>
        </authorList>
    </citation>
    <scope>NUCLEOTIDE SEQUENCE [LARGE SCALE GENOMIC DNA]</scope>
    <source>
        <strain evidence="2 3">17</strain>
    </source>
</reference>
<dbReference type="RefSeq" id="WP_258394253.1">
    <property type="nucleotide sequence ID" value="NZ_CAWNWF010000017.1"/>
</dbReference>
<evidence type="ECO:0000259" key="1">
    <source>
        <dbReference type="Pfam" id="PF13503"/>
    </source>
</evidence>
<gene>
    <name evidence="2" type="ORF">DEU50_1174</name>
</gene>